<evidence type="ECO:0000256" key="1">
    <source>
        <dbReference type="SAM" id="MobiDB-lite"/>
    </source>
</evidence>
<feature type="compositionally biased region" description="Pro residues" evidence="1">
    <location>
        <begin position="55"/>
        <end position="68"/>
    </location>
</feature>
<accession>A0ABX1BJM9</accession>
<protein>
    <submittedName>
        <fullName evidence="2">Uncharacterized protein</fullName>
    </submittedName>
</protein>
<gene>
    <name evidence="2" type="ORF">HCN51_42260</name>
</gene>
<feature type="compositionally biased region" description="Low complexity" evidence="1">
    <location>
        <begin position="69"/>
        <end position="79"/>
    </location>
</feature>
<comment type="caution">
    <text evidence="2">The sequence shown here is derived from an EMBL/GenBank/DDBJ whole genome shotgun (WGS) entry which is preliminary data.</text>
</comment>
<dbReference type="Proteomes" id="UP000696294">
    <property type="component" value="Unassembled WGS sequence"/>
</dbReference>
<dbReference type="EMBL" id="JAATEP010000044">
    <property type="protein sequence ID" value="NJP95989.1"/>
    <property type="molecule type" value="Genomic_DNA"/>
</dbReference>
<feature type="compositionally biased region" description="Basic and acidic residues" evidence="1">
    <location>
        <begin position="1"/>
        <end position="11"/>
    </location>
</feature>
<evidence type="ECO:0000313" key="3">
    <source>
        <dbReference type="Proteomes" id="UP000696294"/>
    </source>
</evidence>
<dbReference type="RefSeq" id="WP_168017627.1">
    <property type="nucleotide sequence ID" value="NZ_JAATEP010000044.1"/>
</dbReference>
<keyword evidence="3" id="KW-1185">Reference proteome</keyword>
<feature type="region of interest" description="Disordered" evidence="1">
    <location>
        <begin position="1"/>
        <end position="181"/>
    </location>
</feature>
<feature type="compositionally biased region" description="Low complexity" evidence="1">
    <location>
        <begin position="148"/>
        <end position="161"/>
    </location>
</feature>
<feature type="compositionally biased region" description="Basic and acidic residues" evidence="1">
    <location>
        <begin position="114"/>
        <end position="140"/>
    </location>
</feature>
<sequence>MTSEFFDDKPPAPKLGGMTRARGRRGQTGLSALVAKAAAPSQEASDKPQQAAPSEPAPVPVPDVPPAPVAEQAPAVQDAGVALVEEDAGAEPVRGSAGGGEQATPVSPDPVEVVEDRRAVAEERGTVPRGAVTEERETAPRKGAVTEKAATAARKGAAPTGEAPVAPSEAGRKAVAVPSAPVPPAARPLAAPLASRPAPRPASRPVPQVTAATVSTDYQTPEQVSIYIKPEAKERARATSRAEGIEYAQLAMDAIDHFLALDMLTFLVRARLEVSRPNGSRFPPRRNLRSKSKPGIRRVLWPVQFRPAELEILNGLVKETGAEHLSTLVSVAVEAYLLDDDDTSAAGEAHHDVMVSRG</sequence>
<evidence type="ECO:0000313" key="2">
    <source>
        <dbReference type="EMBL" id="NJP95989.1"/>
    </source>
</evidence>
<organism evidence="2 3">
    <name type="scientific">Nonomuraea composti</name>
    <dbReference type="NCBI Taxonomy" id="2720023"/>
    <lineage>
        <taxon>Bacteria</taxon>
        <taxon>Bacillati</taxon>
        <taxon>Actinomycetota</taxon>
        <taxon>Actinomycetes</taxon>
        <taxon>Streptosporangiales</taxon>
        <taxon>Streptosporangiaceae</taxon>
        <taxon>Nonomuraea</taxon>
    </lineage>
</organism>
<name>A0ABX1BJM9_9ACTN</name>
<proteinExistence type="predicted"/>
<reference evidence="2 3" key="1">
    <citation type="submission" date="2020-03" db="EMBL/GenBank/DDBJ databases">
        <title>WGS of actinomycetes isolated from Thailand.</title>
        <authorList>
            <person name="Thawai C."/>
        </authorList>
    </citation>
    <scope>NUCLEOTIDE SEQUENCE [LARGE SCALE GENOMIC DNA]</scope>
    <source>
        <strain evidence="2 3">FMUSA5-5</strain>
    </source>
</reference>